<evidence type="ECO:0000313" key="5">
    <source>
        <dbReference type="EMBL" id="RKP35724.1"/>
    </source>
</evidence>
<evidence type="ECO:0000313" key="6">
    <source>
        <dbReference type="Proteomes" id="UP000268162"/>
    </source>
</evidence>
<evidence type="ECO:0000256" key="2">
    <source>
        <dbReference type="ARBA" id="ARBA00022741"/>
    </source>
</evidence>
<dbReference type="AlphaFoldDB" id="A0A4P9ZQG3"/>
<feature type="non-terminal residue" evidence="5">
    <location>
        <position position="468"/>
    </location>
</feature>
<dbReference type="STRING" id="215637.A0A4P9ZQG3"/>
<feature type="region of interest" description="Disordered" evidence="4">
    <location>
        <begin position="449"/>
        <end position="468"/>
    </location>
</feature>
<sequence>DNVIGISFGSGYSCVSILNKDHKPEIIANEDGEHKIATALSFLDNEELYGNQAKAQTVRNARNTVCNFQPLVGTPYEASVAARYPNNTVVDQEGRVGFQVEFNGRQAVFTAEELTVKFLQRLREMAENYLGRSIEGVILACPSSYSAAQGKTLRTLAGQAGLNVLQMVDEIPAAVLAYGLGQTSTPQEPQDSNTLVVDAGAQSTTVAVVAIRGGLYNVVSTVHNSQFSGQAYDQLLWAHLQAEFKKQTKLDITGNARAHAKLALGSEITKRTLSSSNSAPCSVDSLAEGLDLHCVLNRTRFDILTNKLYPSIQASVQKALAEASIYADEIDEVIFVGGTSRVLKLQAKVLQLLNPEVRVCTDLEADEVVVFGCAAQARLVTNGILGAASASQTTVVSATTQPLGLQLGDKFATVVPRYTPLPVSRTITVTTPFTYAYVAVAQGKVEQRVTMSVPEDSDDEAGEERHTE</sequence>
<dbReference type="Gene3D" id="3.90.640.10">
    <property type="entry name" value="Actin, Chain A, domain 4"/>
    <property type="match status" value="1"/>
</dbReference>
<feature type="non-terminal residue" evidence="5">
    <location>
        <position position="1"/>
    </location>
</feature>
<evidence type="ECO:0000256" key="3">
    <source>
        <dbReference type="ARBA" id="ARBA00022840"/>
    </source>
</evidence>
<dbReference type="Gene3D" id="3.30.420.40">
    <property type="match status" value="2"/>
</dbReference>
<dbReference type="PANTHER" id="PTHR45639:SF32">
    <property type="entry name" value="HEAT SHOCK PROTEIN PDR13"/>
    <property type="match status" value="1"/>
</dbReference>
<dbReference type="Pfam" id="PF00012">
    <property type="entry name" value="HSP70"/>
    <property type="match status" value="1"/>
</dbReference>
<dbReference type="GO" id="GO:0140662">
    <property type="term" value="F:ATP-dependent protein folding chaperone"/>
    <property type="evidence" value="ECO:0007669"/>
    <property type="project" value="InterPro"/>
</dbReference>
<keyword evidence="2" id="KW-0547">Nucleotide-binding</keyword>
<dbReference type="SUPFAM" id="SSF53067">
    <property type="entry name" value="Actin-like ATPase domain"/>
    <property type="match status" value="2"/>
</dbReference>
<dbReference type="GO" id="GO:0005524">
    <property type="term" value="F:ATP binding"/>
    <property type="evidence" value="ECO:0007669"/>
    <property type="project" value="UniProtKB-KW"/>
</dbReference>
<keyword evidence="6" id="KW-1185">Reference proteome</keyword>
<dbReference type="GO" id="GO:0005634">
    <property type="term" value="C:nucleus"/>
    <property type="evidence" value="ECO:0007669"/>
    <property type="project" value="TreeGrafter"/>
</dbReference>
<evidence type="ECO:0000256" key="1">
    <source>
        <dbReference type="ARBA" id="ARBA00007381"/>
    </source>
</evidence>
<protein>
    <submittedName>
        <fullName evidence="5">Heat shock protein 70 family</fullName>
    </submittedName>
</protein>
<name>A0A4P9ZQG3_9FUNG</name>
<reference evidence="6" key="1">
    <citation type="journal article" date="2018" name="Nat. Microbiol.">
        <title>Leveraging single-cell genomics to expand the fungal tree of life.</title>
        <authorList>
            <person name="Ahrendt S.R."/>
            <person name="Quandt C.A."/>
            <person name="Ciobanu D."/>
            <person name="Clum A."/>
            <person name="Salamov A."/>
            <person name="Andreopoulos B."/>
            <person name="Cheng J.F."/>
            <person name="Woyke T."/>
            <person name="Pelin A."/>
            <person name="Henrissat B."/>
            <person name="Reynolds N.K."/>
            <person name="Benny G.L."/>
            <person name="Smith M.E."/>
            <person name="James T.Y."/>
            <person name="Grigoriev I.V."/>
        </authorList>
    </citation>
    <scope>NUCLEOTIDE SEQUENCE [LARGE SCALE GENOMIC DNA]</scope>
    <source>
        <strain evidence="6">RSA 468</strain>
    </source>
</reference>
<gene>
    <name evidence="5" type="ORF">BJ085DRAFT_1154</name>
</gene>
<dbReference type="Gene3D" id="3.30.30.30">
    <property type="match status" value="1"/>
</dbReference>
<comment type="similarity">
    <text evidence="1">Belongs to the heat shock protein 70 family.</text>
</comment>
<dbReference type="GO" id="GO:0005829">
    <property type="term" value="C:cytosol"/>
    <property type="evidence" value="ECO:0007669"/>
    <property type="project" value="TreeGrafter"/>
</dbReference>
<dbReference type="PRINTS" id="PR00301">
    <property type="entry name" value="HEATSHOCK70"/>
</dbReference>
<keyword evidence="5" id="KW-0346">Stress response</keyword>
<organism evidence="5 6">
    <name type="scientific">Dimargaris cristalligena</name>
    <dbReference type="NCBI Taxonomy" id="215637"/>
    <lineage>
        <taxon>Eukaryota</taxon>
        <taxon>Fungi</taxon>
        <taxon>Fungi incertae sedis</taxon>
        <taxon>Zoopagomycota</taxon>
        <taxon>Kickxellomycotina</taxon>
        <taxon>Dimargaritomycetes</taxon>
        <taxon>Dimargaritales</taxon>
        <taxon>Dimargaritaceae</taxon>
        <taxon>Dimargaris</taxon>
    </lineage>
</organism>
<proteinExistence type="inferred from homology"/>
<dbReference type="Proteomes" id="UP000268162">
    <property type="component" value="Unassembled WGS sequence"/>
</dbReference>
<dbReference type="PANTHER" id="PTHR45639">
    <property type="entry name" value="HSC70CB, ISOFORM G-RELATED"/>
    <property type="match status" value="1"/>
</dbReference>
<dbReference type="FunFam" id="3.90.640.10:FF:000010">
    <property type="entry name" value="heat shock 70 kDa protein 14"/>
    <property type="match status" value="1"/>
</dbReference>
<accession>A0A4P9ZQG3</accession>
<evidence type="ECO:0000256" key="4">
    <source>
        <dbReference type="SAM" id="MobiDB-lite"/>
    </source>
</evidence>
<dbReference type="InterPro" id="IPR013126">
    <property type="entry name" value="Hsp_70_fam"/>
</dbReference>
<dbReference type="EMBL" id="ML002804">
    <property type="protein sequence ID" value="RKP35724.1"/>
    <property type="molecule type" value="Genomic_DNA"/>
</dbReference>
<keyword evidence="3" id="KW-0067">ATP-binding</keyword>
<dbReference type="InterPro" id="IPR043129">
    <property type="entry name" value="ATPase_NBD"/>
</dbReference>